<evidence type="ECO:0000256" key="3">
    <source>
        <dbReference type="ARBA" id="ARBA00023163"/>
    </source>
</evidence>
<gene>
    <name evidence="6" type="ORF">VSS37_06910</name>
</gene>
<dbReference type="PROSITE" id="PS50977">
    <property type="entry name" value="HTH_TETR_2"/>
    <property type="match status" value="1"/>
</dbReference>
<proteinExistence type="predicted"/>
<keyword evidence="1" id="KW-0805">Transcription regulation</keyword>
<name>A0ABU6CX72_9GAMM</name>
<evidence type="ECO:0000256" key="1">
    <source>
        <dbReference type="ARBA" id="ARBA00023015"/>
    </source>
</evidence>
<feature type="DNA-binding region" description="H-T-H motif" evidence="4">
    <location>
        <begin position="32"/>
        <end position="51"/>
    </location>
</feature>
<dbReference type="EMBL" id="JAYMYJ010000053">
    <property type="protein sequence ID" value="MEB4590703.1"/>
    <property type="molecule type" value="Genomic_DNA"/>
</dbReference>
<sequence length="208" mass="23684">MPYSREHKAKSRERILTAATELFSRFGFDNVSITEIMQAAKMTHGAFYSHFESKEALFKASFVETLKGSRTSRLVKGPLSLKHLTALVTHYWNLRELENSNKPGPEMVLFNEAGNQNTCVKPLFEESYNNLKRMLEIRLLALSKLKLLPYENNRNIIADKARVILSLLVGAVVVAKSIPREEEQRKILEAAQMQILHMLGVSNTELTH</sequence>
<reference evidence="7" key="1">
    <citation type="submission" date="2023-07" db="EMBL/GenBank/DDBJ databases">
        <title>The carbon used by Thiothrix.</title>
        <authorList>
            <person name="Chen L."/>
        </authorList>
    </citation>
    <scope>NUCLEOTIDE SEQUENCE [LARGE SCALE GENOMIC DNA]</scope>
</reference>
<dbReference type="Gene3D" id="1.10.10.60">
    <property type="entry name" value="Homeodomain-like"/>
    <property type="match status" value="1"/>
</dbReference>
<evidence type="ECO:0000256" key="4">
    <source>
        <dbReference type="PROSITE-ProRule" id="PRU00335"/>
    </source>
</evidence>
<feature type="domain" description="HTH tetR-type" evidence="5">
    <location>
        <begin position="9"/>
        <end position="69"/>
    </location>
</feature>
<dbReference type="InterPro" id="IPR036271">
    <property type="entry name" value="Tet_transcr_reg_TetR-rel_C_sf"/>
</dbReference>
<evidence type="ECO:0000313" key="7">
    <source>
        <dbReference type="Proteomes" id="UP001308005"/>
    </source>
</evidence>
<dbReference type="SUPFAM" id="SSF46689">
    <property type="entry name" value="Homeodomain-like"/>
    <property type="match status" value="1"/>
</dbReference>
<dbReference type="Gene3D" id="1.10.357.10">
    <property type="entry name" value="Tetracycline Repressor, domain 2"/>
    <property type="match status" value="1"/>
</dbReference>
<dbReference type="InterPro" id="IPR001647">
    <property type="entry name" value="HTH_TetR"/>
</dbReference>
<organism evidence="6 7">
    <name type="scientific">Candidatus Thiothrix phosphatis</name>
    <dbReference type="NCBI Taxonomy" id="3112415"/>
    <lineage>
        <taxon>Bacteria</taxon>
        <taxon>Pseudomonadati</taxon>
        <taxon>Pseudomonadota</taxon>
        <taxon>Gammaproteobacteria</taxon>
        <taxon>Thiotrichales</taxon>
        <taxon>Thiotrichaceae</taxon>
        <taxon>Thiothrix</taxon>
    </lineage>
</organism>
<dbReference type="Pfam" id="PF00440">
    <property type="entry name" value="TetR_N"/>
    <property type="match status" value="1"/>
</dbReference>
<dbReference type="InterPro" id="IPR009057">
    <property type="entry name" value="Homeodomain-like_sf"/>
</dbReference>
<evidence type="ECO:0000313" key="6">
    <source>
        <dbReference type="EMBL" id="MEB4590703.1"/>
    </source>
</evidence>
<protein>
    <submittedName>
        <fullName evidence="6">TetR/AcrR family transcriptional regulator</fullName>
    </submittedName>
</protein>
<keyword evidence="3" id="KW-0804">Transcription</keyword>
<reference evidence="6 7" key="2">
    <citation type="submission" date="2024-01" db="EMBL/GenBank/DDBJ databases">
        <authorList>
            <person name="Xie X."/>
        </authorList>
    </citation>
    <scope>NUCLEOTIDE SEQUENCE [LARGE SCALE GENOMIC DNA]</scope>
    <source>
        <strain evidence="6">SCUT-1</strain>
    </source>
</reference>
<dbReference type="RefSeq" id="WP_324694069.1">
    <property type="nucleotide sequence ID" value="NZ_JAYMYJ010000053.1"/>
</dbReference>
<dbReference type="PANTHER" id="PTHR47506:SF7">
    <property type="entry name" value="TRANSCRIPTIONAL REGULATORY PROTEIN"/>
    <property type="match status" value="1"/>
</dbReference>
<accession>A0ABU6CX72</accession>
<dbReference type="Proteomes" id="UP001308005">
    <property type="component" value="Unassembled WGS sequence"/>
</dbReference>
<comment type="caution">
    <text evidence="6">The sequence shown here is derived from an EMBL/GenBank/DDBJ whole genome shotgun (WGS) entry which is preliminary data.</text>
</comment>
<dbReference type="SUPFAM" id="SSF48498">
    <property type="entry name" value="Tetracyclin repressor-like, C-terminal domain"/>
    <property type="match status" value="1"/>
</dbReference>
<keyword evidence="2 4" id="KW-0238">DNA-binding</keyword>
<evidence type="ECO:0000256" key="2">
    <source>
        <dbReference type="ARBA" id="ARBA00023125"/>
    </source>
</evidence>
<dbReference type="PANTHER" id="PTHR47506">
    <property type="entry name" value="TRANSCRIPTIONAL REGULATORY PROTEIN"/>
    <property type="match status" value="1"/>
</dbReference>
<dbReference type="PRINTS" id="PR00455">
    <property type="entry name" value="HTHTETR"/>
</dbReference>
<keyword evidence="7" id="KW-1185">Reference proteome</keyword>
<evidence type="ECO:0000259" key="5">
    <source>
        <dbReference type="PROSITE" id="PS50977"/>
    </source>
</evidence>